<evidence type="ECO:0000313" key="3">
    <source>
        <dbReference type="EMBL" id="KAK3670742.1"/>
    </source>
</evidence>
<feature type="region of interest" description="Disordered" evidence="1">
    <location>
        <begin position="27"/>
        <end position="64"/>
    </location>
</feature>
<dbReference type="SUPFAM" id="SSF52266">
    <property type="entry name" value="SGNH hydrolase"/>
    <property type="match status" value="1"/>
</dbReference>
<accession>A0AAE0TNR9</accession>
<evidence type="ECO:0000256" key="2">
    <source>
        <dbReference type="SAM" id="SignalP"/>
    </source>
</evidence>
<dbReference type="GO" id="GO:0016788">
    <property type="term" value="F:hydrolase activity, acting on ester bonds"/>
    <property type="evidence" value="ECO:0007669"/>
    <property type="project" value="InterPro"/>
</dbReference>
<keyword evidence="2" id="KW-0732">Signal</keyword>
<dbReference type="EMBL" id="JAUTXT010000052">
    <property type="protein sequence ID" value="KAK3670742.1"/>
    <property type="molecule type" value="Genomic_DNA"/>
</dbReference>
<feature type="chain" id="PRO_5042274841" description="SGNH hydrolase-type esterase domain-containing protein" evidence="2">
    <location>
        <begin position="20"/>
        <end position="474"/>
    </location>
</feature>
<reference evidence="3" key="1">
    <citation type="submission" date="2023-07" db="EMBL/GenBank/DDBJ databases">
        <title>Black Yeasts Isolated from many extreme environments.</title>
        <authorList>
            <person name="Coleine C."/>
            <person name="Stajich J.E."/>
            <person name="Selbmann L."/>
        </authorList>
    </citation>
    <scope>NUCLEOTIDE SEQUENCE</scope>
    <source>
        <strain evidence="3">CCFEE 5485</strain>
    </source>
</reference>
<dbReference type="PANTHER" id="PTHR43784">
    <property type="entry name" value="GDSL-LIKE LIPASE/ACYLHYDROLASE, PUTATIVE (AFU_ORTHOLOGUE AFUA_2G00820)-RELATED"/>
    <property type="match status" value="1"/>
</dbReference>
<name>A0AAE0TNR9_9PEZI</name>
<dbReference type="Pfam" id="PF00657">
    <property type="entry name" value="Lipase_GDSL"/>
    <property type="match status" value="1"/>
</dbReference>
<sequence length="474" mass="51380">MGFLQHIVGSLALAGVAVSSPVAQWGGPPGYGPPGPPSNGPHPGPGSPPSYGNTTSVIAPNPANGHWVDTWTSMPQLTEFANLPPPPFNQSNLVFYNSTIRQTLRVTLGAKQLRIRLSNAFGLNDLPITKVNIALPVAEVGQNLTGASAINTTTVQQLTFSGNESIIIPNGALAVSDPLNFPVTEGQIISITMYLQYGQASNYVTSHPGSRTQIWLSNGDFTNTANLTDASVQSTFHWFFLSAIEAWEPPQDSSFVVVGDSITDGRASYNNFNGRWPDLLFNRMQTYGPTKDIAVVNQAAGGNRILYDGNGPNALSRIDRDVLAQSGVKYAMIFEGVNDIGTADNTTYNQTLTGDRIIQAFEQMITRVHTFGIPFFGATITPFGAPNSTIQTYATPERLATRDRVNNWIRTSGKFDAVIDFDAVVRDPNNPEQLNPIYNSGDYLHPNQLGYQVMARAFPLDIFEKYQNGVSTFA</sequence>
<organism evidence="3 4">
    <name type="scientific">Recurvomyces mirabilis</name>
    <dbReference type="NCBI Taxonomy" id="574656"/>
    <lineage>
        <taxon>Eukaryota</taxon>
        <taxon>Fungi</taxon>
        <taxon>Dikarya</taxon>
        <taxon>Ascomycota</taxon>
        <taxon>Pezizomycotina</taxon>
        <taxon>Dothideomycetes</taxon>
        <taxon>Dothideomycetidae</taxon>
        <taxon>Mycosphaerellales</taxon>
        <taxon>Teratosphaeriaceae</taxon>
        <taxon>Recurvomyces</taxon>
    </lineage>
</organism>
<comment type="caution">
    <text evidence="3">The sequence shown here is derived from an EMBL/GenBank/DDBJ whole genome shotgun (WGS) entry which is preliminary data.</text>
</comment>
<gene>
    <name evidence="3" type="ORF">LTR78_009434</name>
</gene>
<feature type="signal peptide" evidence="2">
    <location>
        <begin position="1"/>
        <end position="19"/>
    </location>
</feature>
<dbReference type="AlphaFoldDB" id="A0AAE0TNR9"/>
<evidence type="ECO:0000256" key="1">
    <source>
        <dbReference type="SAM" id="MobiDB-lite"/>
    </source>
</evidence>
<protein>
    <recommendedName>
        <fullName evidence="5">SGNH hydrolase-type esterase domain-containing protein</fullName>
    </recommendedName>
</protein>
<dbReference type="InterPro" id="IPR053140">
    <property type="entry name" value="GDSL_Rv0518-like"/>
</dbReference>
<dbReference type="InterPro" id="IPR001087">
    <property type="entry name" value="GDSL"/>
</dbReference>
<proteinExistence type="predicted"/>
<dbReference type="Gene3D" id="3.40.50.1110">
    <property type="entry name" value="SGNH hydrolase"/>
    <property type="match status" value="1"/>
</dbReference>
<evidence type="ECO:0008006" key="5">
    <source>
        <dbReference type="Google" id="ProtNLM"/>
    </source>
</evidence>
<dbReference type="Proteomes" id="UP001274830">
    <property type="component" value="Unassembled WGS sequence"/>
</dbReference>
<keyword evidence="4" id="KW-1185">Reference proteome</keyword>
<evidence type="ECO:0000313" key="4">
    <source>
        <dbReference type="Proteomes" id="UP001274830"/>
    </source>
</evidence>
<dbReference type="CDD" id="cd01830">
    <property type="entry name" value="XynE_like"/>
    <property type="match status" value="1"/>
</dbReference>
<feature type="compositionally biased region" description="Pro residues" evidence="1">
    <location>
        <begin position="30"/>
        <end position="48"/>
    </location>
</feature>
<dbReference type="PANTHER" id="PTHR43784:SF3">
    <property type="entry name" value="GDSL FAMILY LIPASE"/>
    <property type="match status" value="1"/>
</dbReference>
<dbReference type="InterPro" id="IPR036514">
    <property type="entry name" value="SGNH_hydro_sf"/>
</dbReference>